<protein>
    <recommendedName>
        <fullName evidence="5">Thioredoxin domain-containing protein</fullName>
    </recommendedName>
</protein>
<dbReference type="PROSITE" id="PS51352">
    <property type="entry name" value="THIOREDOXIN_2"/>
    <property type="match status" value="1"/>
</dbReference>
<dbReference type="AlphaFoldDB" id="A0A0F9TI74"/>
<dbReference type="InterPro" id="IPR036249">
    <property type="entry name" value="Thioredoxin-like_sf"/>
</dbReference>
<dbReference type="GO" id="GO:0017004">
    <property type="term" value="P:cytochrome complex assembly"/>
    <property type="evidence" value="ECO:0007669"/>
    <property type="project" value="UniProtKB-KW"/>
</dbReference>
<dbReference type="InterPro" id="IPR050553">
    <property type="entry name" value="Thioredoxin_ResA/DsbE_sf"/>
</dbReference>
<organism evidence="6">
    <name type="scientific">marine sediment metagenome</name>
    <dbReference type="NCBI Taxonomy" id="412755"/>
    <lineage>
        <taxon>unclassified sequences</taxon>
        <taxon>metagenomes</taxon>
        <taxon>ecological metagenomes</taxon>
    </lineage>
</organism>
<evidence type="ECO:0000313" key="6">
    <source>
        <dbReference type="EMBL" id="KKN74597.1"/>
    </source>
</evidence>
<evidence type="ECO:0000256" key="4">
    <source>
        <dbReference type="ARBA" id="ARBA00023284"/>
    </source>
</evidence>
<dbReference type="Gene3D" id="3.40.30.10">
    <property type="entry name" value="Glutaredoxin"/>
    <property type="match status" value="1"/>
</dbReference>
<dbReference type="GO" id="GO:0030313">
    <property type="term" value="C:cell envelope"/>
    <property type="evidence" value="ECO:0007669"/>
    <property type="project" value="UniProtKB-SubCell"/>
</dbReference>
<dbReference type="CDD" id="cd02966">
    <property type="entry name" value="TlpA_like_family"/>
    <property type="match status" value="1"/>
</dbReference>
<feature type="domain" description="Thioredoxin" evidence="5">
    <location>
        <begin position="218"/>
        <end position="382"/>
    </location>
</feature>
<dbReference type="Pfam" id="PF00578">
    <property type="entry name" value="AhpC-TSA"/>
    <property type="match status" value="1"/>
</dbReference>
<dbReference type="PANTHER" id="PTHR42852:SF6">
    <property type="entry name" value="THIOL:DISULFIDE INTERCHANGE PROTEIN DSBE"/>
    <property type="match status" value="1"/>
</dbReference>
<sequence>MKRDERALLLDLKRDDKVAKGKIRLKVVDESGEPVAGALVGRHASWDDLPPGYPGESGFHVYAMSNAAKRTGKRGAVLLRHEDVFQRGLPKDFPTALVVIHEGRKIGVMGAVVPTAAGRSGLLTLQPLTRVYGKLTSTSLAKLGRKLYWTSADVNIGRLEPLSCGSGYRRYDMLVPPGKYLLGVDGNDTFHAWKKLTIKPGQRSIRTDLDLPADRLARLYGKRAPELKGIQGWNKFGPTTLKELRGKVVLLDFWGYWCGPCVYSIPNLMELHDKYHDKGLEIIGIHDNSVKSMRQLSAKCREVKKELWGGRDIPFRVAIDGATKTHIPGFPKRYVLGGPMVASYGITSYPTSLLIDQSGKLLKKVWPGADLTEEIEPLLRRP</sequence>
<accession>A0A0F9TI74</accession>
<keyword evidence="4" id="KW-0676">Redox-active center</keyword>
<proteinExistence type="predicted"/>
<dbReference type="PANTHER" id="PTHR42852">
    <property type="entry name" value="THIOL:DISULFIDE INTERCHANGE PROTEIN DSBE"/>
    <property type="match status" value="1"/>
</dbReference>
<comment type="caution">
    <text evidence="6">The sequence shown here is derived from an EMBL/GenBank/DDBJ whole genome shotgun (WGS) entry which is preliminary data.</text>
</comment>
<reference evidence="6" key="1">
    <citation type="journal article" date="2015" name="Nature">
        <title>Complex archaea that bridge the gap between prokaryotes and eukaryotes.</title>
        <authorList>
            <person name="Spang A."/>
            <person name="Saw J.H."/>
            <person name="Jorgensen S.L."/>
            <person name="Zaremba-Niedzwiedzka K."/>
            <person name="Martijn J."/>
            <person name="Lind A.E."/>
            <person name="van Eijk R."/>
            <person name="Schleper C."/>
            <person name="Guy L."/>
            <person name="Ettema T.J."/>
        </authorList>
    </citation>
    <scope>NUCLEOTIDE SEQUENCE</scope>
</reference>
<gene>
    <name evidence="6" type="ORF">LCGC14_0389180</name>
</gene>
<dbReference type="EMBL" id="LAZR01000323">
    <property type="protein sequence ID" value="KKN74597.1"/>
    <property type="molecule type" value="Genomic_DNA"/>
</dbReference>
<keyword evidence="2" id="KW-0201">Cytochrome c-type biogenesis</keyword>
<name>A0A0F9TI74_9ZZZZ</name>
<dbReference type="PROSITE" id="PS00194">
    <property type="entry name" value="THIOREDOXIN_1"/>
    <property type="match status" value="1"/>
</dbReference>
<dbReference type="InterPro" id="IPR000866">
    <property type="entry name" value="AhpC/TSA"/>
</dbReference>
<dbReference type="GO" id="GO:0016209">
    <property type="term" value="F:antioxidant activity"/>
    <property type="evidence" value="ECO:0007669"/>
    <property type="project" value="InterPro"/>
</dbReference>
<evidence type="ECO:0000256" key="3">
    <source>
        <dbReference type="ARBA" id="ARBA00023157"/>
    </source>
</evidence>
<keyword evidence="3" id="KW-1015">Disulfide bond</keyword>
<evidence type="ECO:0000259" key="5">
    <source>
        <dbReference type="PROSITE" id="PS51352"/>
    </source>
</evidence>
<dbReference type="InterPro" id="IPR017937">
    <property type="entry name" value="Thioredoxin_CS"/>
</dbReference>
<evidence type="ECO:0000256" key="1">
    <source>
        <dbReference type="ARBA" id="ARBA00004196"/>
    </source>
</evidence>
<dbReference type="InterPro" id="IPR013766">
    <property type="entry name" value="Thioredoxin_domain"/>
</dbReference>
<dbReference type="SUPFAM" id="SSF52833">
    <property type="entry name" value="Thioredoxin-like"/>
    <property type="match status" value="1"/>
</dbReference>
<dbReference type="GO" id="GO:0016491">
    <property type="term" value="F:oxidoreductase activity"/>
    <property type="evidence" value="ECO:0007669"/>
    <property type="project" value="InterPro"/>
</dbReference>
<evidence type="ECO:0000256" key="2">
    <source>
        <dbReference type="ARBA" id="ARBA00022748"/>
    </source>
</evidence>
<comment type="subcellular location">
    <subcellularLocation>
        <location evidence="1">Cell envelope</location>
    </subcellularLocation>
</comment>